<keyword evidence="1" id="KW-0805">Transcription regulation</keyword>
<dbReference type="InterPro" id="IPR011991">
    <property type="entry name" value="ArsR-like_HTH"/>
</dbReference>
<keyword evidence="2" id="KW-0238">DNA-binding</keyword>
<evidence type="ECO:0000313" key="11">
    <source>
        <dbReference type="Proteomes" id="UP000261023"/>
    </source>
</evidence>
<feature type="domain" description="HTH iclR-type" evidence="4">
    <location>
        <begin position="9"/>
        <end position="71"/>
    </location>
</feature>
<dbReference type="SMART" id="SM00418">
    <property type="entry name" value="HTH_ARSR"/>
    <property type="match status" value="1"/>
</dbReference>
<evidence type="ECO:0000313" key="13">
    <source>
        <dbReference type="Proteomes" id="UP000263014"/>
    </source>
</evidence>
<dbReference type="GO" id="GO:0003700">
    <property type="term" value="F:DNA-binding transcription factor activity"/>
    <property type="evidence" value="ECO:0007669"/>
    <property type="project" value="InterPro"/>
</dbReference>
<dbReference type="EMBL" id="QTJW01000013">
    <property type="protein sequence ID" value="RGD68870.1"/>
    <property type="molecule type" value="Genomic_DNA"/>
</dbReference>
<name>A0A173YEG3_9FIRM</name>
<evidence type="ECO:0000313" key="10">
    <source>
        <dbReference type="Proteomes" id="UP000095651"/>
    </source>
</evidence>
<feature type="domain" description="IclR-ED" evidence="5">
    <location>
        <begin position="65"/>
        <end position="255"/>
    </location>
</feature>
<dbReference type="OrthoDB" id="9791752at2"/>
<evidence type="ECO:0000259" key="5">
    <source>
        <dbReference type="PROSITE" id="PS51078"/>
    </source>
</evidence>
<dbReference type="Pfam" id="PF01614">
    <property type="entry name" value="IclR_C"/>
    <property type="match status" value="1"/>
</dbReference>
<organism evidence="6 10">
    <name type="scientific">Hungatella hathewayi</name>
    <dbReference type="NCBI Taxonomy" id="154046"/>
    <lineage>
        <taxon>Bacteria</taxon>
        <taxon>Bacillati</taxon>
        <taxon>Bacillota</taxon>
        <taxon>Clostridia</taxon>
        <taxon>Lachnospirales</taxon>
        <taxon>Lachnospiraceae</taxon>
        <taxon>Hungatella</taxon>
    </lineage>
</organism>
<dbReference type="InterPro" id="IPR005471">
    <property type="entry name" value="Tscrpt_reg_IclR_N"/>
</dbReference>
<evidence type="ECO:0000256" key="3">
    <source>
        <dbReference type="ARBA" id="ARBA00023163"/>
    </source>
</evidence>
<evidence type="ECO:0000313" key="8">
    <source>
        <dbReference type="EMBL" id="RGJ06560.1"/>
    </source>
</evidence>
<dbReference type="SUPFAM" id="SSF55781">
    <property type="entry name" value="GAF domain-like"/>
    <property type="match status" value="1"/>
</dbReference>
<dbReference type="InterPro" id="IPR036390">
    <property type="entry name" value="WH_DNA-bd_sf"/>
</dbReference>
<dbReference type="PANTHER" id="PTHR30136:SF35">
    <property type="entry name" value="HTH-TYPE TRANSCRIPTIONAL REGULATOR RV1719"/>
    <property type="match status" value="1"/>
</dbReference>
<proteinExistence type="predicted"/>
<evidence type="ECO:0000313" key="9">
    <source>
        <dbReference type="EMBL" id="RGM08840.1"/>
    </source>
</evidence>
<evidence type="ECO:0000313" key="12">
    <source>
        <dbReference type="Proteomes" id="UP000261257"/>
    </source>
</evidence>
<dbReference type="InterPro" id="IPR036388">
    <property type="entry name" value="WH-like_DNA-bd_sf"/>
</dbReference>
<dbReference type="InterPro" id="IPR029016">
    <property type="entry name" value="GAF-like_dom_sf"/>
</dbReference>
<sequence>MDLQEQMKEYSALKALQIILALAEQKGWVNISDIAEATGLSPSTVHRILQELQACGFVSKNKEARQYKLGMGMMNIALKVNMSDYLLEAAQEEMIRLNELSLETIHLIAPDNDKAVYIGKMDAKNQIQLRSRIGWKIPLQCTSGGKLILAYHSREWVDSYLNYNPLKQYTNNTIIHKETLHRELELIRQQGYSLDNREHNPDIVCIAAPIFGIDGNLAGTIGISAPDYRFSPEKACSFAEEVKRSAAAITEKLQA</sequence>
<protein>
    <submittedName>
        <fullName evidence="6 7">Transcriptional regulator</fullName>
    </submittedName>
</protein>
<dbReference type="SUPFAM" id="SSF46785">
    <property type="entry name" value="Winged helix' DNA-binding domain"/>
    <property type="match status" value="1"/>
</dbReference>
<dbReference type="EMBL" id="CYZE01000001">
    <property type="protein sequence ID" value="CUN61395.1"/>
    <property type="molecule type" value="Genomic_DNA"/>
</dbReference>
<gene>
    <name evidence="6" type="primary">kdgR_1</name>
    <name evidence="7" type="ORF">DWX31_19030</name>
    <name evidence="9" type="ORF">DXC39_02430</name>
    <name evidence="8" type="ORF">DXD79_04490</name>
    <name evidence="6" type="ORF">ERS852407_00708</name>
</gene>
<dbReference type="Proteomes" id="UP000095651">
    <property type="component" value="Unassembled WGS sequence"/>
</dbReference>
<evidence type="ECO:0000313" key="7">
    <source>
        <dbReference type="EMBL" id="RGD68870.1"/>
    </source>
</evidence>
<dbReference type="AlphaFoldDB" id="A0A173YEG3"/>
<reference evidence="6 10" key="1">
    <citation type="submission" date="2015-09" db="EMBL/GenBank/DDBJ databases">
        <authorList>
            <consortium name="Pathogen Informatics"/>
        </authorList>
    </citation>
    <scope>NUCLEOTIDE SEQUENCE [LARGE SCALE GENOMIC DNA]</scope>
    <source>
        <strain evidence="6 10">2789STDY5608850</strain>
    </source>
</reference>
<evidence type="ECO:0000313" key="6">
    <source>
        <dbReference type="EMBL" id="CUN61395.1"/>
    </source>
</evidence>
<dbReference type="CDD" id="cd00090">
    <property type="entry name" value="HTH_ARSR"/>
    <property type="match status" value="1"/>
</dbReference>
<evidence type="ECO:0000256" key="2">
    <source>
        <dbReference type="ARBA" id="ARBA00023125"/>
    </source>
</evidence>
<dbReference type="GO" id="GO:0045892">
    <property type="term" value="P:negative regulation of DNA-templated transcription"/>
    <property type="evidence" value="ECO:0007669"/>
    <property type="project" value="TreeGrafter"/>
</dbReference>
<evidence type="ECO:0000256" key="1">
    <source>
        <dbReference type="ARBA" id="ARBA00023015"/>
    </source>
</evidence>
<dbReference type="EMBL" id="QSON01000002">
    <property type="protein sequence ID" value="RGJ06560.1"/>
    <property type="molecule type" value="Genomic_DNA"/>
</dbReference>
<dbReference type="Proteomes" id="UP000263014">
    <property type="component" value="Unassembled WGS sequence"/>
</dbReference>
<dbReference type="PROSITE" id="PS51078">
    <property type="entry name" value="ICLR_ED"/>
    <property type="match status" value="1"/>
</dbReference>
<dbReference type="Gene3D" id="1.10.10.10">
    <property type="entry name" value="Winged helix-like DNA-binding domain superfamily/Winged helix DNA-binding domain"/>
    <property type="match status" value="1"/>
</dbReference>
<dbReference type="PROSITE" id="PS51077">
    <property type="entry name" value="HTH_ICLR"/>
    <property type="match status" value="1"/>
</dbReference>
<dbReference type="GO" id="GO:0003677">
    <property type="term" value="F:DNA binding"/>
    <property type="evidence" value="ECO:0007669"/>
    <property type="project" value="UniProtKB-KW"/>
</dbReference>
<dbReference type="RefSeq" id="WP_025532197.1">
    <property type="nucleotide sequence ID" value="NZ_CABIXC010000001.1"/>
</dbReference>
<evidence type="ECO:0000259" key="4">
    <source>
        <dbReference type="PROSITE" id="PS51077"/>
    </source>
</evidence>
<accession>A0A173YEG3</accession>
<reference evidence="11 12" key="2">
    <citation type="submission" date="2018-08" db="EMBL/GenBank/DDBJ databases">
        <title>A genome reference for cultivated species of the human gut microbiota.</title>
        <authorList>
            <person name="Zou Y."/>
            <person name="Xue W."/>
            <person name="Luo G."/>
        </authorList>
    </citation>
    <scope>NUCLEOTIDE SEQUENCE [LARGE SCALE GENOMIC DNA]</scope>
    <source>
        <strain evidence="7 11">AF19-13AC</strain>
        <strain evidence="9 12">TF05-11AC</strain>
        <strain evidence="8 13">TM09-12</strain>
    </source>
</reference>
<dbReference type="Gene3D" id="3.30.450.40">
    <property type="match status" value="1"/>
</dbReference>
<dbReference type="SMART" id="SM00346">
    <property type="entry name" value="HTH_ICLR"/>
    <property type="match status" value="1"/>
</dbReference>
<dbReference type="InterPro" id="IPR014757">
    <property type="entry name" value="Tscrpt_reg_IclR_C"/>
</dbReference>
<dbReference type="EMBL" id="QSSQ01000001">
    <property type="protein sequence ID" value="RGM08840.1"/>
    <property type="molecule type" value="Genomic_DNA"/>
</dbReference>
<keyword evidence="3" id="KW-0804">Transcription</keyword>
<dbReference type="Proteomes" id="UP000261257">
    <property type="component" value="Unassembled WGS sequence"/>
</dbReference>
<dbReference type="InterPro" id="IPR050707">
    <property type="entry name" value="HTH_MetabolicPath_Reg"/>
</dbReference>
<dbReference type="Pfam" id="PF09339">
    <property type="entry name" value="HTH_IclR"/>
    <property type="match status" value="1"/>
</dbReference>
<dbReference type="InterPro" id="IPR001845">
    <property type="entry name" value="HTH_ArsR_DNA-bd_dom"/>
</dbReference>
<dbReference type="Proteomes" id="UP000261023">
    <property type="component" value="Unassembled WGS sequence"/>
</dbReference>
<dbReference type="PANTHER" id="PTHR30136">
    <property type="entry name" value="HELIX-TURN-HELIX TRANSCRIPTIONAL REGULATOR, ICLR FAMILY"/>
    <property type="match status" value="1"/>
</dbReference>